<evidence type="ECO:0000313" key="3">
    <source>
        <dbReference type="EMBL" id="KAJ4476077.1"/>
    </source>
</evidence>
<reference evidence="3" key="1">
    <citation type="submission" date="2022-08" db="EMBL/GenBank/DDBJ databases">
        <authorList>
            <consortium name="DOE Joint Genome Institute"/>
            <person name="Min B."/>
            <person name="Riley R."/>
            <person name="Sierra-Patev S."/>
            <person name="Naranjo-Ortiz M."/>
            <person name="Looney B."/>
            <person name="Konkel Z."/>
            <person name="Slot J.C."/>
            <person name="Sakamoto Y."/>
            <person name="Steenwyk J.L."/>
            <person name="Rokas A."/>
            <person name="Carro J."/>
            <person name="Camarero S."/>
            <person name="Ferreira P."/>
            <person name="Molpeceres G."/>
            <person name="Ruiz-Duenas F.J."/>
            <person name="Serrano A."/>
            <person name="Henrissat B."/>
            <person name="Drula E."/>
            <person name="Hughes K.W."/>
            <person name="Mata J.L."/>
            <person name="Ishikawa N.K."/>
            <person name="Vargas-Isla R."/>
            <person name="Ushijima S."/>
            <person name="Smith C.A."/>
            <person name="Ahrendt S."/>
            <person name="Andreopoulos W."/>
            <person name="He G."/>
            <person name="Labutti K."/>
            <person name="Lipzen A."/>
            <person name="Ng V."/>
            <person name="Sandor L."/>
            <person name="Barry K."/>
            <person name="Martinez A.T."/>
            <person name="Xiao Y."/>
            <person name="Gibbons J.G."/>
            <person name="Terashima K."/>
            <person name="Hibbett D.S."/>
            <person name="Grigoriev I.V."/>
        </authorList>
    </citation>
    <scope>NUCLEOTIDE SEQUENCE</scope>
    <source>
        <strain evidence="3">Sp2 HRB7682 ss15</strain>
    </source>
</reference>
<organism evidence="3 4">
    <name type="scientific">Lentinula lateritia</name>
    <dbReference type="NCBI Taxonomy" id="40482"/>
    <lineage>
        <taxon>Eukaryota</taxon>
        <taxon>Fungi</taxon>
        <taxon>Dikarya</taxon>
        <taxon>Basidiomycota</taxon>
        <taxon>Agaricomycotina</taxon>
        <taxon>Agaricomycetes</taxon>
        <taxon>Agaricomycetidae</taxon>
        <taxon>Agaricales</taxon>
        <taxon>Marasmiineae</taxon>
        <taxon>Omphalotaceae</taxon>
        <taxon>Lentinula</taxon>
    </lineage>
</organism>
<dbReference type="InterPro" id="IPR045340">
    <property type="entry name" value="DUF6533"/>
</dbReference>
<feature type="transmembrane region" description="Helical" evidence="1">
    <location>
        <begin position="139"/>
        <end position="157"/>
    </location>
</feature>
<feature type="transmembrane region" description="Helical" evidence="1">
    <location>
        <begin position="113"/>
        <end position="133"/>
    </location>
</feature>
<dbReference type="AlphaFoldDB" id="A0A9W9DLI0"/>
<feature type="transmembrane region" description="Helical" evidence="1">
    <location>
        <begin position="208"/>
        <end position="226"/>
    </location>
</feature>
<accession>A0A9W9DLI0</accession>
<name>A0A9W9DLI0_9AGAR</name>
<feature type="domain" description="DUF6533" evidence="2">
    <location>
        <begin position="15"/>
        <end position="59"/>
    </location>
</feature>
<feature type="transmembrane region" description="Helical" evidence="1">
    <location>
        <begin position="84"/>
        <end position="106"/>
    </location>
</feature>
<feature type="non-terminal residue" evidence="3">
    <location>
        <position position="325"/>
    </location>
</feature>
<evidence type="ECO:0000259" key="2">
    <source>
        <dbReference type="Pfam" id="PF20151"/>
    </source>
</evidence>
<evidence type="ECO:0000313" key="4">
    <source>
        <dbReference type="Proteomes" id="UP001150238"/>
    </source>
</evidence>
<reference evidence="3" key="2">
    <citation type="journal article" date="2023" name="Proc. Natl. Acad. Sci. U.S.A.">
        <title>A global phylogenomic analysis of the shiitake genus Lentinula.</title>
        <authorList>
            <person name="Sierra-Patev S."/>
            <person name="Min B."/>
            <person name="Naranjo-Ortiz M."/>
            <person name="Looney B."/>
            <person name="Konkel Z."/>
            <person name="Slot J.C."/>
            <person name="Sakamoto Y."/>
            <person name="Steenwyk J.L."/>
            <person name="Rokas A."/>
            <person name="Carro J."/>
            <person name="Camarero S."/>
            <person name="Ferreira P."/>
            <person name="Molpeceres G."/>
            <person name="Ruiz-Duenas F.J."/>
            <person name="Serrano A."/>
            <person name="Henrissat B."/>
            <person name="Drula E."/>
            <person name="Hughes K.W."/>
            <person name="Mata J.L."/>
            <person name="Ishikawa N.K."/>
            <person name="Vargas-Isla R."/>
            <person name="Ushijima S."/>
            <person name="Smith C.A."/>
            <person name="Donoghue J."/>
            <person name="Ahrendt S."/>
            <person name="Andreopoulos W."/>
            <person name="He G."/>
            <person name="LaButti K."/>
            <person name="Lipzen A."/>
            <person name="Ng V."/>
            <person name="Riley R."/>
            <person name="Sandor L."/>
            <person name="Barry K."/>
            <person name="Martinez A.T."/>
            <person name="Xiao Y."/>
            <person name="Gibbons J.G."/>
            <person name="Terashima K."/>
            <person name="Grigoriev I.V."/>
            <person name="Hibbett D."/>
        </authorList>
    </citation>
    <scope>NUCLEOTIDE SEQUENCE</scope>
    <source>
        <strain evidence="3">Sp2 HRB7682 ss15</strain>
    </source>
</reference>
<sequence>GGFPDETFDSRIVNYASYAKTTVLAYKILINLGREVDLIWSANFRWSNVIYYMNRYPVVVFQVWELCYKTSTLQVRYCDALYQFFWYTSFIPTRAAITASFALCVYAIMDGRLFFVVILSALGVAIVGLDVIYYHNVHFSGVCFDVLTTILVTVRIIKTIWWGGKLKGLESSHIATYILRSVMHCFISAVTVPQLIAIALYFQGSSTILNNFMLVLSSIMVSRFLLDLREINKTQVNGETTVMTTGTIAFATGTTTEHSRALLHPCRQGVSDKWKQACFDDCSLFRDFMSDNGDDLCSFKDKTLVSEQPNELKHCSTEASEGMEV</sequence>
<dbReference type="Proteomes" id="UP001150238">
    <property type="component" value="Unassembled WGS sequence"/>
</dbReference>
<gene>
    <name evidence="3" type="ORF">C8J55DRAFT_517475</name>
</gene>
<feature type="transmembrane region" description="Helical" evidence="1">
    <location>
        <begin position="177"/>
        <end position="202"/>
    </location>
</feature>
<comment type="caution">
    <text evidence="3">The sequence shown here is derived from an EMBL/GenBank/DDBJ whole genome shotgun (WGS) entry which is preliminary data.</text>
</comment>
<keyword evidence="1" id="KW-0472">Membrane</keyword>
<keyword evidence="1" id="KW-0812">Transmembrane</keyword>
<evidence type="ECO:0000256" key="1">
    <source>
        <dbReference type="SAM" id="Phobius"/>
    </source>
</evidence>
<dbReference type="EMBL" id="JANVFS010000021">
    <property type="protein sequence ID" value="KAJ4476077.1"/>
    <property type="molecule type" value="Genomic_DNA"/>
</dbReference>
<dbReference type="Pfam" id="PF20151">
    <property type="entry name" value="DUF6533"/>
    <property type="match status" value="1"/>
</dbReference>
<keyword evidence="1" id="KW-1133">Transmembrane helix</keyword>
<protein>
    <recommendedName>
        <fullName evidence="2">DUF6533 domain-containing protein</fullName>
    </recommendedName>
</protein>
<proteinExistence type="predicted"/>